<dbReference type="Proteomes" id="UP000276133">
    <property type="component" value="Unassembled WGS sequence"/>
</dbReference>
<dbReference type="AlphaFoldDB" id="A0A3M7RCM3"/>
<protein>
    <submittedName>
        <fullName evidence="1">Uncharacterized protein</fullName>
    </submittedName>
</protein>
<keyword evidence="2" id="KW-1185">Reference proteome</keyword>
<comment type="caution">
    <text evidence="1">The sequence shown here is derived from an EMBL/GenBank/DDBJ whole genome shotgun (WGS) entry which is preliminary data.</text>
</comment>
<sequence length="78" mass="9158">MRDFERKQSRCMEPIWLKAIKPLDHQQDRKECKRLHNCDSIALLTSNLNDSPFNVRLKNSNILRTIDSMAYKGLLAIN</sequence>
<gene>
    <name evidence="1" type="ORF">BpHYR1_050116</name>
</gene>
<proteinExistence type="predicted"/>
<organism evidence="1 2">
    <name type="scientific">Brachionus plicatilis</name>
    <name type="common">Marine rotifer</name>
    <name type="synonym">Brachionus muelleri</name>
    <dbReference type="NCBI Taxonomy" id="10195"/>
    <lineage>
        <taxon>Eukaryota</taxon>
        <taxon>Metazoa</taxon>
        <taxon>Spiralia</taxon>
        <taxon>Gnathifera</taxon>
        <taxon>Rotifera</taxon>
        <taxon>Eurotatoria</taxon>
        <taxon>Monogononta</taxon>
        <taxon>Pseudotrocha</taxon>
        <taxon>Ploima</taxon>
        <taxon>Brachionidae</taxon>
        <taxon>Brachionus</taxon>
    </lineage>
</organism>
<name>A0A3M7RCM3_BRAPC</name>
<accession>A0A3M7RCM3</accession>
<evidence type="ECO:0000313" key="2">
    <source>
        <dbReference type="Proteomes" id="UP000276133"/>
    </source>
</evidence>
<evidence type="ECO:0000313" key="1">
    <source>
        <dbReference type="EMBL" id="RNA21280.1"/>
    </source>
</evidence>
<dbReference type="EMBL" id="REGN01003700">
    <property type="protein sequence ID" value="RNA21280.1"/>
    <property type="molecule type" value="Genomic_DNA"/>
</dbReference>
<reference evidence="1 2" key="1">
    <citation type="journal article" date="2018" name="Sci. Rep.">
        <title>Genomic signatures of local adaptation to the degree of environmental predictability in rotifers.</title>
        <authorList>
            <person name="Franch-Gras L."/>
            <person name="Hahn C."/>
            <person name="Garcia-Roger E.M."/>
            <person name="Carmona M.J."/>
            <person name="Serra M."/>
            <person name="Gomez A."/>
        </authorList>
    </citation>
    <scope>NUCLEOTIDE SEQUENCE [LARGE SCALE GENOMIC DNA]</scope>
    <source>
        <strain evidence="1">HYR1</strain>
    </source>
</reference>